<dbReference type="NCBIfam" id="NF005489">
    <property type="entry name" value="PRK07102.1"/>
    <property type="match status" value="1"/>
</dbReference>
<evidence type="ECO:0000313" key="4">
    <source>
        <dbReference type="EMBL" id="GEA50667.1"/>
    </source>
</evidence>
<dbReference type="GO" id="GO:0016491">
    <property type="term" value="F:oxidoreductase activity"/>
    <property type="evidence" value="ECO:0007669"/>
    <property type="project" value="UniProtKB-KW"/>
</dbReference>
<evidence type="ECO:0000313" key="5">
    <source>
        <dbReference type="Proteomes" id="UP000318717"/>
    </source>
</evidence>
<dbReference type="InterPro" id="IPR036291">
    <property type="entry name" value="NAD(P)-bd_dom_sf"/>
</dbReference>
<dbReference type="Pfam" id="PF00106">
    <property type="entry name" value="adh_short"/>
    <property type="match status" value="1"/>
</dbReference>
<dbReference type="RefSeq" id="WP_141345029.1">
    <property type="nucleotide sequence ID" value="NZ_BJLF01000006.1"/>
</dbReference>
<dbReference type="Gene3D" id="3.40.50.720">
    <property type="entry name" value="NAD(P)-binding Rossmann-like Domain"/>
    <property type="match status" value="1"/>
</dbReference>
<name>A0A4Y3HUD3_9VIBR</name>
<comment type="similarity">
    <text evidence="1">Belongs to the short-chain dehydrogenases/reductases (SDR) family.</text>
</comment>
<dbReference type="Proteomes" id="UP000318717">
    <property type="component" value="Unassembled WGS sequence"/>
</dbReference>
<keyword evidence="5" id="KW-1185">Reference proteome</keyword>
<keyword evidence="3" id="KW-0812">Transmembrane</keyword>
<dbReference type="EMBL" id="BJLF01000006">
    <property type="protein sequence ID" value="GEA50667.1"/>
    <property type="molecule type" value="Genomic_DNA"/>
</dbReference>
<protein>
    <submittedName>
        <fullName evidence="4">Short-chain dehydrogenase</fullName>
    </submittedName>
</protein>
<gene>
    <name evidence="4" type="ORF">VIN01S_14710</name>
</gene>
<evidence type="ECO:0000256" key="3">
    <source>
        <dbReference type="SAM" id="Phobius"/>
    </source>
</evidence>
<dbReference type="PANTHER" id="PTHR44196:SF3">
    <property type="entry name" value="SHORT CHAIN DEHYDROGENASE FAMILY PROTEIN"/>
    <property type="match status" value="1"/>
</dbReference>
<feature type="transmembrane region" description="Helical" evidence="3">
    <location>
        <begin position="223"/>
        <end position="240"/>
    </location>
</feature>
<dbReference type="OrthoDB" id="335726at2"/>
<dbReference type="SUPFAM" id="SSF51735">
    <property type="entry name" value="NAD(P)-binding Rossmann-fold domains"/>
    <property type="match status" value="1"/>
</dbReference>
<keyword evidence="3" id="KW-0472">Membrane</keyword>
<dbReference type="PANTHER" id="PTHR44196">
    <property type="entry name" value="DEHYDROGENASE/REDUCTASE SDR FAMILY MEMBER 7B"/>
    <property type="match status" value="1"/>
</dbReference>
<keyword evidence="3" id="KW-1133">Transmembrane helix</keyword>
<reference evidence="4 5" key="1">
    <citation type="submission" date="2019-06" db="EMBL/GenBank/DDBJ databases">
        <title>Whole genome shotgun sequence of Vibrio inusitatus NBRC 102082.</title>
        <authorList>
            <person name="Hosoyama A."/>
            <person name="Uohara A."/>
            <person name="Ohji S."/>
            <person name="Ichikawa N."/>
        </authorList>
    </citation>
    <scope>NUCLEOTIDE SEQUENCE [LARGE SCALE GENOMIC DNA]</scope>
    <source>
        <strain evidence="4 5">NBRC 102082</strain>
    </source>
</reference>
<dbReference type="PRINTS" id="PR00081">
    <property type="entry name" value="GDHRDH"/>
</dbReference>
<evidence type="ECO:0000256" key="1">
    <source>
        <dbReference type="ARBA" id="ARBA00006484"/>
    </source>
</evidence>
<accession>A0A4Y3HUD3</accession>
<dbReference type="GO" id="GO:0016020">
    <property type="term" value="C:membrane"/>
    <property type="evidence" value="ECO:0007669"/>
    <property type="project" value="TreeGrafter"/>
</dbReference>
<keyword evidence="2" id="KW-0560">Oxidoreductase</keyword>
<comment type="caution">
    <text evidence="4">The sequence shown here is derived from an EMBL/GenBank/DDBJ whole genome shotgun (WGS) entry which is preliminary data.</text>
</comment>
<sequence>MQNIIIIGATSAMAKEVAKLYATEKANLYLIARDTSKLDTIKQDLTVRGANTVHTAPFDANQFNSHPALIEQAFNALGRVDVLLVAHGSLPNQELCKTDSMKAIEELNTNGVSVISLLTHAAIKMEQQKSGNITVITSVAGDRGRQSNYVYGAAKGMVSTFLQGLDQRLSKSGVHILDIKPGFVDTPMTAEFDKSVLWAKPDKVAKIITNRIRKRSSLSYTPFFWFFIMKIIRFIPQFIFNKIKL</sequence>
<evidence type="ECO:0000256" key="2">
    <source>
        <dbReference type="ARBA" id="ARBA00023002"/>
    </source>
</evidence>
<dbReference type="AlphaFoldDB" id="A0A4Y3HUD3"/>
<organism evidence="4 5">
    <name type="scientific">Vibrio inusitatus NBRC 102082</name>
    <dbReference type="NCBI Taxonomy" id="1219070"/>
    <lineage>
        <taxon>Bacteria</taxon>
        <taxon>Pseudomonadati</taxon>
        <taxon>Pseudomonadota</taxon>
        <taxon>Gammaproteobacteria</taxon>
        <taxon>Vibrionales</taxon>
        <taxon>Vibrionaceae</taxon>
        <taxon>Vibrio</taxon>
    </lineage>
</organism>
<proteinExistence type="inferred from homology"/>
<dbReference type="InterPro" id="IPR002347">
    <property type="entry name" value="SDR_fam"/>
</dbReference>